<name>A0A401WEI1_STREY</name>
<evidence type="ECO:0000313" key="2">
    <source>
        <dbReference type="EMBL" id="GCD47743.1"/>
    </source>
</evidence>
<organism evidence="2 3">
    <name type="scientific">Streptomyces paromomycinus</name>
    <name type="common">Streptomyces rimosus subsp. paromomycinus</name>
    <dbReference type="NCBI Taxonomy" id="92743"/>
    <lineage>
        <taxon>Bacteria</taxon>
        <taxon>Bacillati</taxon>
        <taxon>Actinomycetota</taxon>
        <taxon>Actinomycetes</taxon>
        <taxon>Kitasatosporales</taxon>
        <taxon>Streptomycetaceae</taxon>
        <taxon>Streptomyces</taxon>
    </lineage>
</organism>
<feature type="region of interest" description="Disordered" evidence="1">
    <location>
        <begin position="1"/>
        <end position="21"/>
    </location>
</feature>
<dbReference type="Gene3D" id="2.60.40.10">
    <property type="entry name" value="Immunoglobulins"/>
    <property type="match status" value="1"/>
</dbReference>
<dbReference type="AlphaFoldDB" id="A0A401WEI1"/>
<dbReference type="EMBL" id="BHZD01000001">
    <property type="protein sequence ID" value="GCD47743.1"/>
    <property type="molecule type" value="Genomic_DNA"/>
</dbReference>
<evidence type="ECO:0000256" key="1">
    <source>
        <dbReference type="SAM" id="MobiDB-lite"/>
    </source>
</evidence>
<dbReference type="RefSeq" id="WP_125057785.1">
    <property type="nucleotide sequence ID" value="NZ_BHZD01000001.1"/>
</dbReference>
<dbReference type="GO" id="GO:0005975">
    <property type="term" value="P:carbohydrate metabolic process"/>
    <property type="evidence" value="ECO:0007669"/>
    <property type="project" value="UniProtKB-ARBA"/>
</dbReference>
<accession>A0A401WEI1</accession>
<feature type="compositionally biased region" description="Polar residues" evidence="1">
    <location>
        <begin position="1"/>
        <end position="10"/>
    </location>
</feature>
<reference evidence="2 3" key="1">
    <citation type="submission" date="2018-11" db="EMBL/GenBank/DDBJ databases">
        <title>Whole genome sequence of Streptomyces paromomycinus NBRC 15454(T).</title>
        <authorList>
            <person name="Komaki H."/>
            <person name="Tamura T."/>
        </authorList>
    </citation>
    <scope>NUCLEOTIDE SEQUENCE [LARGE SCALE GENOMIC DNA]</scope>
    <source>
        <strain evidence="2 3">NBRC 15454</strain>
    </source>
</reference>
<proteinExistence type="predicted"/>
<comment type="caution">
    <text evidence="2">The sequence shown here is derived from an EMBL/GenBank/DDBJ whole genome shotgun (WGS) entry which is preliminary data.</text>
</comment>
<gene>
    <name evidence="2" type="ORF">GKJPGBOP_07536</name>
</gene>
<evidence type="ECO:0008006" key="4">
    <source>
        <dbReference type="Google" id="ProtNLM"/>
    </source>
</evidence>
<dbReference type="Proteomes" id="UP000286746">
    <property type="component" value="Unassembled WGS sequence"/>
</dbReference>
<sequence length="431" mass="46191">MGTRVTTDGNGKNADEPYVITGRGQDAAPKNAFSLFADVNYNAGGPRTKILVIPANGTANNFSDYGFDQSDDGVSSVVNNTGRDNILFTRTNQGGSQLPVPANSSITDLTRIPLSGSPTSTWNDQAQSALAFNKPVPLPVFTAPKPSAQTQERRQTVQGNAAPDVQQVLLHEGTRLLGTCPVKDSTWEYTPDTDWPLGQHDLSAIAVRDDVLSGKAPLRFYVVLPTPVVDIRSPKEGTEVDSGATVDGVAFNADTVTLTEGATQLGTAKVNSNLWSFAREGGWSPGKHSVTAKAVRGGQESAPETVNFTAANKNLTVESTFNSSWQDWQTHKYIHSYDVTLYAGDTDVKHWHVGFGQLPDGSVLAPEFEASFWGMVIHDGSDGNVVLGSPPEGVHIVPAKGHLTLRVLVLIPTQDEAYKKLYGLFAKSLTE</sequence>
<protein>
    <recommendedName>
        <fullName evidence="4">Bacterial Ig-like domain-containing protein</fullName>
    </recommendedName>
</protein>
<dbReference type="InterPro" id="IPR013783">
    <property type="entry name" value="Ig-like_fold"/>
</dbReference>
<evidence type="ECO:0000313" key="3">
    <source>
        <dbReference type="Proteomes" id="UP000286746"/>
    </source>
</evidence>
<keyword evidence="3" id="KW-1185">Reference proteome</keyword>